<keyword evidence="2" id="KW-0255">Endonuclease</keyword>
<organism evidence="2 3">
    <name type="scientific">Victivallis vadensis</name>
    <dbReference type="NCBI Taxonomy" id="172901"/>
    <lineage>
        <taxon>Bacteria</taxon>
        <taxon>Pseudomonadati</taxon>
        <taxon>Lentisphaerota</taxon>
        <taxon>Lentisphaeria</taxon>
        <taxon>Victivallales</taxon>
        <taxon>Victivallaceae</taxon>
        <taxon>Victivallis</taxon>
    </lineage>
</organism>
<dbReference type="Proteomes" id="UP000245959">
    <property type="component" value="Unassembled WGS sequence"/>
</dbReference>
<dbReference type="InterPro" id="IPR029471">
    <property type="entry name" value="HNH_5"/>
</dbReference>
<gene>
    <name evidence="2" type="ORF">C8D82_11043</name>
</gene>
<dbReference type="GeneID" id="78294958"/>
<reference evidence="2 3" key="1">
    <citation type="submission" date="2018-04" db="EMBL/GenBank/DDBJ databases">
        <title>Genomic Encyclopedia of Type Strains, Phase IV (KMG-IV): sequencing the most valuable type-strain genomes for metagenomic binning, comparative biology and taxonomic classification.</title>
        <authorList>
            <person name="Goeker M."/>
        </authorList>
    </citation>
    <scope>NUCLEOTIDE SEQUENCE [LARGE SCALE GENOMIC DNA]</scope>
    <source>
        <strain evidence="2 3">DSM 14823</strain>
    </source>
</reference>
<dbReference type="EMBL" id="QEKH01000010">
    <property type="protein sequence ID" value="PVY42735.1"/>
    <property type="molecule type" value="Genomic_DNA"/>
</dbReference>
<protein>
    <submittedName>
        <fullName evidence="2">HNH endonuclease</fullName>
    </submittedName>
</protein>
<dbReference type="SMART" id="SM00507">
    <property type="entry name" value="HNHc"/>
    <property type="match status" value="1"/>
</dbReference>
<dbReference type="Gene3D" id="1.10.30.50">
    <property type="match status" value="1"/>
</dbReference>
<dbReference type="InterPro" id="IPR052892">
    <property type="entry name" value="NA-targeting_endonuclease"/>
</dbReference>
<accession>A0A2U1B241</accession>
<comment type="caution">
    <text evidence="2">The sequence shown here is derived from an EMBL/GenBank/DDBJ whole genome shotgun (WGS) entry which is preliminary data.</text>
</comment>
<dbReference type="AlphaFoldDB" id="A0A2U1B241"/>
<dbReference type="OrthoDB" id="9802901at2"/>
<dbReference type="Pfam" id="PF14279">
    <property type="entry name" value="HNH_5"/>
    <property type="match status" value="1"/>
</dbReference>
<keyword evidence="3" id="KW-1185">Reference proteome</keyword>
<keyword evidence="2" id="KW-0540">Nuclease</keyword>
<name>A0A2U1B241_9BACT</name>
<keyword evidence="2" id="KW-0378">Hydrolase</keyword>
<proteinExistence type="predicted"/>
<evidence type="ECO:0000313" key="2">
    <source>
        <dbReference type="EMBL" id="PVY42735.1"/>
    </source>
</evidence>
<sequence>MDDWIEINRDERHIKRERARARELRNTPYYQNLFRQGICHYCGKKFSREELTLDHIVPVARGGKSTRGNLVVCCRGCNQAKKYLTPAELLLRQLEQRKPADTEDENG</sequence>
<dbReference type="GO" id="GO:0004519">
    <property type="term" value="F:endonuclease activity"/>
    <property type="evidence" value="ECO:0007669"/>
    <property type="project" value="UniProtKB-KW"/>
</dbReference>
<evidence type="ECO:0000259" key="1">
    <source>
        <dbReference type="SMART" id="SM00507"/>
    </source>
</evidence>
<evidence type="ECO:0000313" key="3">
    <source>
        <dbReference type="Proteomes" id="UP000245959"/>
    </source>
</evidence>
<dbReference type="InterPro" id="IPR003615">
    <property type="entry name" value="HNH_nuc"/>
</dbReference>
<dbReference type="RefSeq" id="WP_116883649.1">
    <property type="nucleotide sequence ID" value="NZ_CABMMC010000294.1"/>
</dbReference>
<dbReference type="PANTHER" id="PTHR33877">
    <property type="entry name" value="SLL1193 PROTEIN"/>
    <property type="match status" value="1"/>
</dbReference>
<dbReference type="CDD" id="cd00085">
    <property type="entry name" value="HNHc"/>
    <property type="match status" value="1"/>
</dbReference>
<dbReference type="PANTHER" id="PTHR33877:SF1">
    <property type="entry name" value="TYPE IV METHYL-DIRECTED RESTRICTION ENZYME ECOKMCRA"/>
    <property type="match status" value="1"/>
</dbReference>
<feature type="domain" description="HNH nuclease" evidence="1">
    <location>
        <begin position="28"/>
        <end position="79"/>
    </location>
</feature>